<dbReference type="EMBL" id="VSSQ01088147">
    <property type="protein sequence ID" value="MPN34877.1"/>
    <property type="molecule type" value="Genomic_DNA"/>
</dbReference>
<organism evidence="2">
    <name type="scientific">bioreactor metagenome</name>
    <dbReference type="NCBI Taxonomy" id="1076179"/>
    <lineage>
        <taxon>unclassified sequences</taxon>
        <taxon>metagenomes</taxon>
        <taxon>ecological metagenomes</taxon>
    </lineage>
</organism>
<accession>A0A645H762</accession>
<proteinExistence type="predicted"/>
<protein>
    <submittedName>
        <fullName evidence="2">Uncharacterized protein</fullName>
    </submittedName>
</protein>
<reference evidence="2" key="1">
    <citation type="submission" date="2019-08" db="EMBL/GenBank/DDBJ databases">
        <authorList>
            <person name="Kucharzyk K."/>
            <person name="Murdoch R.W."/>
            <person name="Higgins S."/>
            <person name="Loffler F."/>
        </authorList>
    </citation>
    <scope>NUCLEOTIDE SEQUENCE</scope>
</reference>
<gene>
    <name evidence="2" type="ORF">SDC9_182371</name>
</gene>
<feature type="transmembrane region" description="Helical" evidence="1">
    <location>
        <begin position="71"/>
        <end position="90"/>
    </location>
</feature>
<comment type="caution">
    <text evidence="2">The sequence shown here is derived from an EMBL/GenBank/DDBJ whole genome shotgun (WGS) entry which is preliminary data.</text>
</comment>
<keyword evidence="1" id="KW-0812">Transmembrane</keyword>
<dbReference type="AlphaFoldDB" id="A0A645H762"/>
<evidence type="ECO:0000313" key="2">
    <source>
        <dbReference type="EMBL" id="MPN34877.1"/>
    </source>
</evidence>
<name>A0A645H762_9ZZZZ</name>
<keyword evidence="1" id="KW-1133">Transmembrane helix</keyword>
<evidence type="ECO:0000256" key="1">
    <source>
        <dbReference type="SAM" id="Phobius"/>
    </source>
</evidence>
<sequence>MVEESAAVTYNDFRNHSDAFHSCFFEGFNIEVGSVFNAVVIHIEQRSRQQFGHCESLIESACFLNFIHQFLWHYFACSVMFGVSFHYLRFEAPVFHDLRRQFHKVA</sequence>
<keyword evidence="1" id="KW-0472">Membrane</keyword>